<gene>
    <name evidence="2" type="ORF">F2Q68_00039950</name>
</gene>
<feature type="compositionally biased region" description="Basic and acidic residues" evidence="1">
    <location>
        <begin position="1"/>
        <end position="11"/>
    </location>
</feature>
<accession>A0A8S9MGM7</accession>
<evidence type="ECO:0000313" key="3">
    <source>
        <dbReference type="Proteomes" id="UP000712281"/>
    </source>
</evidence>
<evidence type="ECO:0000256" key="1">
    <source>
        <dbReference type="SAM" id="MobiDB-lite"/>
    </source>
</evidence>
<proteinExistence type="predicted"/>
<feature type="compositionally biased region" description="Polar residues" evidence="1">
    <location>
        <begin position="12"/>
        <end position="21"/>
    </location>
</feature>
<sequence>MFQSKRLERNGSRNQTSSLTQSFGPFGIFELAFQCHRSEVNQHPVTAVMPVLLKGGQSTPSSSLMAELDRPCDQLGVWPSRIVDTTSRA</sequence>
<dbReference type="AlphaFoldDB" id="A0A8S9MGM7"/>
<feature type="region of interest" description="Disordered" evidence="1">
    <location>
        <begin position="1"/>
        <end position="21"/>
    </location>
</feature>
<reference evidence="2" key="1">
    <citation type="submission" date="2019-12" db="EMBL/GenBank/DDBJ databases">
        <title>Genome sequencing and annotation of Brassica cretica.</title>
        <authorList>
            <person name="Studholme D.J."/>
            <person name="Sarris P.F."/>
        </authorList>
    </citation>
    <scope>NUCLEOTIDE SEQUENCE</scope>
    <source>
        <strain evidence="2">PFS-001/15</strain>
        <tissue evidence="2">Leaf</tissue>
    </source>
</reference>
<name>A0A8S9MGM7_BRACR</name>
<organism evidence="2 3">
    <name type="scientific">Brassica cretica</name>
    <name type="common">Mustard</name>
    <dbReference type="NCBI Taxonomy" id="69181"/>
    <lineage>
        <taxon>Eukaryota</taxon>
        <taxon>Viridiplantae</taxon>
        <taxon>Streptophyta</taxon>
        <taxon>Embryophyta</taxon>
        <taxon>Tracheophyta</taxon>
        <taxon>Spermatophyta</taxon>
        <taxon>Magnoliopsida</taxon>
        <taxon>eudicotyledons</taxon>
        <taxon>Gunneridae</taxon>
        <taxon>Pentapetalae</taxon>
        <taxon>rosids</taxon>
        <taxon>malvids</taxon>
        <taxon>Brassicales</taxon>
        <taxon>Brassicaceae</taxon>
        <taxon>Brassiceae</taxon>
        <taxon>Brassica</taxon>
    </lineage>
</organism>
<comment type="caution">
    <text evidence="2">The sequence shown here is derived from an EMBL/GenBank/DDBJ whole genome shotgun (WGS) entry which is preliminary data.</text>
</comment>
<protein>
    <submittedName>
        <fullName evidence="2">Uncharacterized protein</fullName>
    </submittedName>
</protein>
<evidence type="ECO:0000313" key="2">
    <source>
        <dbReference type="EMBL" id="KAF2619045.1"/>
    </source>
</evidence>
<dbReference type="Proteomes" id="UP000712281">
    <property type="component" value="Unassembled WGS sequence"/>
</dbReference>
<dbReference type="EMBL" id="QGKW02000007">
    <property type="protein sequence ID" value="KAF2619045.1"/>
    <property type="molecule type" value="Genomic_DNA"/>
</dbReference>